<feature type="non-terminal residue" evidence="2">
    <location>
        <position position="405"/>
    </location>
</feature>
<feature type="domain" description="RapA2 cadherin-like" evidence="1">
    <location>
        <begin position="127"/>
        <end position="229"/>
    </location>
</feature>
<reference evidence="2 3" key="1">
    <citation type="journal article" date="2012" name="J. Bacteriol.">
        <title>Genome sequence of Rhizobium grahamii CCGE502, a broad-host-range symbiont with low nodulation competitiveness in Phaseolus vulgaris.</title>
        <authorList>
            <person name="Althabegoiti M.J."/>
            <person name="Lozano L."/>
            <person name="Torres-Tejerizo G."/>
            <person name="Ormeno-Orrillo E."/>
            <person name="Rogel M.A."/>
            <person name="Gonzalez V."/>
            <person name="Martinez-Romero E."/>
        </authorList>
    </citation>
    <scope>NUCLEOTIDE SEQUENCE [LARGE SCALE GENOMIC DNA]</scope>
    <source>
        <strain evidence="2 3">CCGE 502</strain>
    </source>
</reference>
<dbReference type="PANTHER" id="PTHR46182:SF2">
    <property type="entry name" value="FI19480P1"/>
    <property type="match status" value="1"/>
</dbReference>
<comment type="caution">
    <text evidence="2">The sequence shown here is derived from an EMBL/GenBank/DDBJ whole genome shotgun (WGS) entry which is preliminary data.</text>
</comment>
<dbReference type="GO" id="GO:0016020">
    <property type="term" value="C:membrane"/>
    <property type="evidence" value="ECO:0007669"/>
    <property type="project" value="TreeGrafter"/>
</dbReference>
<accession>S3IKK6</accession>
<evidence type="ECO:0000259" key="1">
    <source>
        <dbReference type="Pfam" id="PF17803"/>
    </source>
</evidence>
<proteinExistence type="predicted"/>
<dbReference type="PANTHER" id="PTHR46182">
    <property type="entry name" value="FI19480P1"/>
    <property type="match status" value="1"/>
</dbReference>
<dbReference type="STRING" id="990285.RGCCGE502_05459"/>
<organism evidence="2 3">
    <name type="scientific">Rhizobium grahamii CCGE 502</name>
    <dbReference type="NCBI Taxonomy" id="990285"/>
    <lineage>
        <taxon>Bacteria</taxon>
        <taxon>Pseudomonadati</taxon>
        <taxon>Pseudomonadota</taxon>
        <taxon>Alphaproteobacteria</taxon>
        <taxon>Hyphomicrobiales</taxon>
        <taxon>Rhizobiaceae</taxon>
        <taxon>Rhizobium/Agrobacterium group</taxon>
        <taxon>Rhizobium</taxon>
    </lineage>
</organism>
<dbReference type="RefSeq" id="WP_016553164.1">
    <property type="nucleotide sequence ID" value="NZ_AEYE02000006.1"/>
</dbReference>
<dbReference type="eggNOG" id="COG3210">
    <property type="taxonomic scope" value="Bacteria"/>
</dbReference>
<protein>
    <submittedName>
        <fullName evidence="2">Putative outer membrane adhesin like protein</fullName>
    </submittedName>
</protein>
<dbReference type="InterPro" id="IPR040853">
    <property type="entry name" value="RapA2_cadherin-like"/>
</dbReference>
<gene>
    <name evidence="2" type="ORF">RGCCGE502_05459</name>
</gene>
<sequence length="405" mass="41683">APVLSADVGLHAVSDIAETINPAADAGTQQTGGALTFTDVDLIDRPTASYAFKAIAPTGVTLSSEQEAALKAAFSATAAAGNTNNGRVNWTYSIAESSLDFLGKGQSVKLTYTITVADGKGGSSSQDVIVTVNGVNDAPVAVADSNIDPNHPDQFTDLVKEAGVKDHGNASEAGDSLAKGNVLANDTDVDFNDTKSVSALTGSDKILGLFVKEGIYGKLYLAANGDYTYDLRDSDAQTNALKQGEHVTDTFTYTVKDANGLTSQTTLTIMIEGTNDAPVAKAQYADVGEGIAKTDVSTTDGNLLNGATDVDHDHVLSVANVDGHSDGAAGAAGNYGTLTWNAATGAYTYTLDNTKDAVQALAKGELRLETFTFTVADEHGATSTRTLTVTITGTNDAPVAQAQVN</sequence>
<dbReference type="InterPro" id="IPR010221">
    <property type="entry name" value="VCBS_dom"/>
</dbReference>
<evidence type="ECO:0000313" key="3">
    <source>
        <dbReference type="Proteomes" id="UP000014411"/>
    </source>
</evidence>
<evidence type="ECO:0000313" key="2">
    <source>
        <dbReference type="EMBL" id="EPE99333.1"/>
    </source>
</evidence>
<name>S3IKK6_9HYPH</name>
<keyword evidence="3" id="KW-1185">Reference proteome</keyword>
<dbReference type="Proteomes" id="UP000014411">
    <property type="component" value="Unassembled WGS sequence"/>
</dbReference>
<dbReference type="GO" id="GO:0031410">
    <property type="term" value="C:cytoplasmic vesicle"/>
    <property type="evidence" value="ECO:0007669"/>
    <property type="project" value="TreeGrafter"/>
</dbReference>
<dbReference type="NCBIfam" id="TIGR01965">
    <property type="entry name" value="VCBS_repeat"/>
    <property type="match status" value="3"/>
</dbReference>
<dbReference type="Gene3D" id="2.60.40.10">
    <property type="entry name" value="Immunoglobulins"/>
    <property type="match status" value="1"/>
</dbReference>
<dbReference type="InterPro" id="IPR013783">
    <property type="entry name" value="Ig-like_fold"/>
</dbReference>
<dbReference type="InterPro" id="IPR029865">
    <property type="entry name" value="KIAA0319-like"/>
</dbReference>
<feature type="non-terminal residue" evidence="2">
    <location>
        <position position="1"/>
    </location>
</feature>
<feature type="domain" description="RapA2 cadherin-like" evidence="1">
    <location>
        <begin position="266"/>
        <end position="349"/>
    </location>
</feature>
<dbReference type="EMBL" id="AEYE02000006">
    <property type="protein sequence ID" value="EPE99333.1"/>
    <property type="molecule type" value="Genomic_DNA"/>
</dbReference>
<dbReference type="AlphaFoldDB" id="S3IKK6"/>
<dbReference type="Pfam" id="PF17803">
    <property type="entry name" value="Cadherin_4"/>
    <property type="match status" value="2"/>
</dbReference>